<dbReference type="FunFam" id="3.20.20.80:FF:000004">
    <property type="entry name" value="Beta-glucosidase 6-phospho-beta-glucosidase"/>
    <property type="match status" value="1"/>
</dbReference>
<dbReference type="PANTHER" id="PTHR10353">
    <property type="entry name" value="GLYCOSYL HYDROLASE"/>
    <property type="match status" value="1"/>
</dbReference>
<dbReference type="PROSITE" id="PS00572">
    <property type="entry name" value="GLYCOSYL_HYDROL_F1_1"/>
    <property type="match status" value="1"/>
</dbReference>
<dbReference type="InterPro" id="IPR018120">
    <property type="entry name" value="Glyco_hydro_1_AS"/>
</dbReference>
<dbReference type="GO" id="GO:0016052">
    <property type="term" value="P:carbohydrate catabolic process"/>
    <property type="evidence" value="ECO:0007669"/>
    <property type="project" value="TreeGrafter"/>
</dbReference>
<dbReference type="RefSeq" id="WP_021803703.1">
    <property type="nucleotide sequence ID" value="NZ_KI273145.1"/>
</dbReference>
<proteinExistence type="inferred from homology"/>
<evidence type="ECO:0000256" key="5">
    <source>
        <dbReference type="RuleBase" id="RU003690"/>
    </source>
</evidence>
<name>U2PRC2_9CLOT</name>
<dbReference type="InterPro" id="IPR001360">
    <property type="entry name" value="Glyco_hydro_1"/>
</dbReference>
<dbReference type="Proteomes" id="UP000016721">
    <property type="component" value="Unassembled WGS sequence"/>
</dbReference>
<dbReference type="InterPro" id="IPR033132">
    <property type="entry name" value="GH_1_N_CS"/>
</dbReference>
<dbReference type="STRING" id="1294142.CINTURNW_3776"/>
<evidence type="ECO:0000256" key="3">
    <source>
        <dbReference type="ARBA" id="ARBA00023295"/>
    </source>
</evidence>
<keyword evidence="8" id="KW-1185">Reference proteome</keyword>
<evidence type="ECO:0000256" key="4">
    <source>
        <dbReference type="PROSITE-ProRule" id="PRU10055"/>
    </source>
</evidence>
<organism evidence="7 8">
    <name type="scientific">Clostridium intestinale URNW</name>
    <dbReference type="NCBI Taxonomy" id="1294142"/>
    <lineage>
        <taxon>Bacteria</taxon>
        <taxon>Bacillati</taxon>
        <taxon>Bacillota</taxon>
        <taxon>Clostridia</taxon>
        <taxon>Eubacteriales</taxon>
        <taxon>Clostridiaceae</taxon>
        <taxon>Clostridium</taxon>
    </lineage>
</organism>
<comment type="caution">
    <text evidence="7">The sequence shown here is derived from an EMBL/GenBank/DDBJ whole genome shotgun (WGS) entry which is preliminary data.</text>
</comment>
<dbReference type="GO" id="GO:0005829">
    <property type="term" value="C:cytosol"/>
    <property type="evidence" value="ECO:0007669"/>
    <property type="project" value="TreeGrafter"/>
</dbReference>
<dbReference type="PROSITE" id="PS00653">
    <property type="entry name" value="GLYCOSYL_HYDROL_F1_2"/>
    <property type="match status" value="1"/>
</dbReference>
<dbReference type="GO" id="GO:0008422">
    <property type="term" value="F:beta-glucosidase activity"/>
    <property type="evidence" value="ECO:0007669"/>
    <property type="project" value="TreeGrafter"/>
</dbReference>
<evidence type="ECO:0000256" key="1">
    <source>
        <dbReference type="ARBA" id="ARBA00010838"/>
    </source>
</evidence>
<keyword evidence="2 6" id="KW-0378">Hydrolase</keyword>
<feature type="active site" description="Nucleophile" evidence="4">
    <location>
        <position position="356"/>
    </location>
</feature>
<accession>U2PRC2</accession>
<dbReference type="EMBL" id="APJA01000023">
    <property type="protein sequence ID" value="ERK28980.1"/>
    <property type="molecule type" value="Genomic_DNA"/>
</dbReference>
<dbReference type="PATRIC" id="fig|1294142.3.peg.3940"/>
<reference evidence="7 8" key="1">
    <citation type="journal article" date="2013" name="Genome Announc.">
        <title>Draft Genome Sequence of the Hydrogen- and Ethanol-Producing Bacterium Clostridium intestinale Strain URNW.</title>
        <authorList>
            <person name="Lal S."/>
            <person name="Ramachandran U."/>
            <person name="Zhang X."/>
            <person name="Sparling R."/>
            <person name="Levin D.B."/>
        </authorList>
    </citation>
    <scope>NUCLEOTIDE SEQUENCE [LARGE SCALE GENOMIC DNA]</scope>
    <source>
        <strain evidence="7 8">URNW</strain>
    </source>
</reference>
<evidence type="ECO:0000256" key="6">
    <source>
        <dbReference type="RuleBase" id="RU004468"/>
    </source>
</evidence>
<sequence length="456" mass="53224">MSNNINTLPQNFLWGGAVTSFQIEGAWNEGGKGVSIVDNRPVKEGISDWKVAIDFYHKYKEDIALFKELGLKSFRTNIAWTRIYPDGENLNEEGLKFYDDLIDELVKNHIEPVITLYHFDMPLVLQEKYNGFASRKVVDLYEKFAKTVFERYSNRVKYWISFNEINSTIWTEPYGAKCPDGVNEDKFNCQLIHNVFIAHSKATKALHEIDKDGKMGGMINYLFPYPATCNPEDTVLMTKFKEYTSYLYLDVFSRGEYPNYYISSLRNKDIEVDFEDGDVELLKYGKADYLGISYYMSVTIGSNSKNKINLYPKMDNIVENEYLKASEWGWTIDPVGFRLALKDVYERYNMPIFILENGLGVKEELDENNTVEDDYRMNYMKKHIEEMKSAIYEGVDIIGYLTWGPIDILSSKGEMSKRYGFIFVNRTETDLRDLKRYKKKSFDWFKKVIESNGEIL</sequence>
<dbReference type="Pfam" id="PF00232">
    <property type="entry name" value="Glyco_hydro_1"/>
    <property type="match status" value="1"/>
</dbReference>
<dbReference type="OrthoDB" id="2339329at2"/>
<dbReference type="AlphaFoldDB" id="U2PRC2"/>
<dbReference type="SUPFAM" id="SSF51445">
    <property type="entry name" value="(Trans)glycosidases"/>
    <property type="match status" value="1"/>
</dbReference>
<evidence type="ECO:0000313" key="7">
    <source>
        <dbReference type="EMBL" id="ERK28980.1"/>
    </source>
</evidence>
<evidence type="ECO:0000313" key="8">
    <source>
        <dbReference type="Proteomes" id="UP000016721"/>
    </source>
</evidence>
<comment type="similarity">
    <text evidence="1 5">Belongs to the glycosyl hydrolase 1 family.</text>
</comment>
<dbReference type="InterPro" id="IPR017853">
    <property type="entry name" value="GH"/>
</dbReference>
<dbReference type="PANTHER" id="PTHR10353:SF122">
    <property type="entry name" value="6-PHOSPHO-BETA-GLUCOSIDASE ASCB-RELATED"/>
    <property type="match status" value="1"/>
</dbReference>
<protein>
    <submittedName>
        <fullName evidence="7">Glycoside hydrolase</fullName>
    </submittedName>
</protein>
<gene>
    <name evidence="7" type="ORF">CINTURNW_3776</name>
</gene>
<keyword evidence="3 6" id="KW-0326">Glycosidase</keyword>
<dbReference type="HOGENOM" id="CLU_001859_0_2_9"/>
<evidence type="ECO:0000256" key="2">
    <source>
        <dbReference type="ARBA" id="ARBA00022801"/>
    </source>
</evidence>
<dbReference type="Gene3D" id="3.20.20.80">
    <property type="entry name" value="Glycosidases"/>
    <property type="match status" value="1"/>
</dbReference>
<dbReference type="eggNOG" id="COG2723">
    <property type="taxonomic scope" value="Bacteria"/>
</dbReference>
<dbReference type="PRINTS" id="PR00131">
    <property type="entry name" value="GLHYDRLASE1"/>
</dbReference>